<dbReference type="PIRSF" id="PIRSF009467">
    <property type="entry name" value="Ureas_acces_UreF"/>
    <property type="match status" value="1"/>
</dbReference>
<dbReference type="InterPro" id="IPR002639">
    <property type="entry name" value="UreF"/>
</dbReference>
<reference evidence="4" key="1">
    <citation type="journal article" date="2013" name="J. Plant Res.">
        <title>Effect of fungi and light on seed germination of three Opuntia species from semiarid lands of central Mexico.</title>
        <authorList>
            <person name="Delgado-Sanchez P."/>
            <person name="Jimenez-Bremont J.F."/>
            <person name="Guerrero-Gonzalez Mde L."/>
            <person name="Flores J."/>
        </authorList>
    </citation>
    <scope>NUCLEOTIDE SEQUENCE</scope>
    <source>
        <tissue evidence="4">Cladode</tissue>
    </source>
</reference>
<organism evidence="4">
    <name type="scientific">Opuntia streptacantha</name>
    <name type="common">Prickly pear cactus</name>
    <name type="synonym">Opuntia cardona</name>
    <dbReference type="NCBI Taxonomy" id="393608"/>
    <lineage>
        <taxon>Eukaryota</taxon>
        <taxon>Viridiplantae</taxon>
        <taxon>Streptophyta</taxon>
        <taxon>Embryophyta</taxon>
        <taxon>Tracheophyta</taxon>
        <taxon>Spermatophyta</taxon>
        <taxon>Magnoliopsida</taxon>
        <taxon>eudicotyledons</taxon>
        <taxon>Gunneridae</taxon>
        <taxon>Pentapetalae</taxon>
        <taxon>Caryophyllales</taxon>
        <taxon>Cactineae</taxon>
        <taxon>Cactaceae</taxon>
        <taxon>Opuntioideae</taxon>
        <taxon>Opuntia</taxon>
    </lineage>
</organism>
<name>A0A7C9DVU5_OPUST</name>
<dbReference type="Pfam" id="PF01730">
    <property type="entry name" value="UreF"/>
    <property type="match status" value="1"/>
</dbReference>
<evidence type="ECO:0000313" key="4">
    <source>
        <dbReference type="EMBL" id="MBA4651487.1"/>
    </source>
</evidence>
<protein>
    <recommendedName>
        <fullName evidence="5">Urease accessory protein UreF</fullName>
    </recommendedName>
</protein>
<dbReference type="GO" id="GO:0016151">
    <property type="term" value="F:nickel cation binding"/>
    <property type="evidence" value="ECO:0007669"/>
    <property type="project" value="InterPro"/>
</dbReference>
<dbReference type="PANTHER" id="PTHR33620:SF1">
    <property type="entry name" value="UREASE ACCESSORY PROTEIN F"/>
    <property type="match status" value="1"/>
</dbReference>
<comment type="similarity">
    <text evidence="3">Belongs to the UreF family.</text>
</comment>
<dbReference type="Gene3D" id="1.10.4190.10">
    <property type="entry name" value="Urease accessory protein UreF"/>
    <property type="match status" value="1"/>
</dbReference>
<keyword evidence="1" id="KW-0996">Nickel insertion</keyword>
<dbReference type="EMBL" id="GISG01170264">
    <property type="protein sequence ID" value="MBA4651487.1"/>
    <property type="molecule type" value="Transcribed_RNA"/>
</dbReference>
<evidence type="ECO:0000256" key="1">
    <source>
        <dbReference type="ARBA" id="ARBA00022988"/>
    </source>
</evidence>
<accession>A0A7C9DVU5</accession>
<keyword evidence="2" id="KW-0143">Chaperone</keyword>
<dbReference type="InterPro" id="IPR038277">
    <property type="entry name" value="UreF_sf"/>
</dbReference>
<dbReference type="EMBL" id="GISG01170266">
    <property type="protein sequence ID" value="MBA4651488.1"/>
    <property type="molecule type" value="Transcribed_RNA"/>
</dbReference>
<evidence type="ECO:0000256" key="2">
    <source>
        <dbReference type="ARBA" id="ARBA00023186"/>
    </source>
</evidence>
<reference evidence="4" key="2">
    <citation type="submission" date="2020-07" db="EMBL/GenBank/DDBJ databases">
        <authorList>
            <person name="Vera ALvarez R."/>
            <person name="Arias-Moreno D.M."/>
            <person name="Jimenez-Jacinto V."/>
            <person name="Jimenez-Bremont J.F."/>
            <person name="Swaminathan K."/>
            <person name="Moose S.P."/>
            <person name="Guerrero-Gonzalez M.L."/>
            <person name="Marino-Ramirez L."/>
            <person name="Landsman D."/>
            <person name="Rodriguez-Kessler M."/>
            <person name="Delgado-Sanchez P."/>
        </authorList>
    </citation>
    <scope>NUCLEOTIDE SEQUENCE</scope>
    <source>
        <tissue evidence="4">Cladode</tissue>
    </source>
</reference>
<evidence type="ECO:0000256" key="3">
    <source>
        <dbReference type="ARBA" id="ARBA00046339"/>
    </source>
</evidence>
<dbReference type="AlphaFoldDB" id="A0A7C9DVU5"/>
<dbReference type="PANTHER" id="PTHR33620">
    <property type="entry name" value="UREASE ACCESSORY PROTEIN F"/>
    <property type="match status" value="1"/>
</dbReference>
<proteinExistence type="inferred from homology"/>
<sequence>MRGPGERLVHTCEMEEELEGIKKGNRLTPQDMLKDWSLWQLLDSILPTGGFAHSLGLEAAMQTCIVNSSEDLHTFLIHVLENTGSLLLPFVHATAISPDIKTWHKLDRMLEAMLSNEVARKASTAQGSALLRIAAAMFITELPSLKTMREESLGTRVCFHHAPIFGLVCGLLGLDPRTSQRAYMFVTLRDVISAATRLNLIGPQGAAVLQHRVTSTAEEILEKWKDRDVEDACQTTPLIDAVHGCHSYLFSRMFCS</sequence>
<dbReference type="EMBL" id="GISG01170270">
    <property type="protein sequence ID" value="MBA4651491.1"/>
    <property type="molecule type" value="Transcribed_RNA"/>
</dbReference>
<evidence type="ECO:0008006" key="5">
    <source>
        <dbReference type="Google" id="ProtNLM"/>
    </source>
</evidence>